<evidence type="ECO:0000256" key="4">
    <source>
        <dbReference type="ARBA" id="ARBA00022801"/>
    </source>
</evidence>
<proteinExistence type="predicted"/>
<gene>
    <name evidence="9" type="ORF">LUZ62_086751</name>
</gene>
<evidence type="ECO:0000256" key="7">
    <source>
        <dbReference type="SAM" id="MobiDB-lite"/>
    </source>
</evidence>
<dbReference type="GO" id="GO:0005737">
    <property type="term" value="C:cytoplasm"/>
    <property type="evidence" value="ECO:0007669"/>
    <property type="project" value="UniProtKB-ARBA"/>
</dbReference>
<dbReference type="PANTHER" id="PTHR12992:SF24">
    <property type="entry name" value="PEROXISOMAL COENZYME A DIPHOSPHATASE NUDT7"/>
    <property type="match status" value="1"/>
</dbReference>
<dbReference type="FunFam" id="3.90.79.10:FF:000036">
    <property type="entry name" value="Nudix hydrolase 11"/>
    <property type="match status" value="1"/>
</dbReference>
<keyword evidence="5" id="KW-0460">Magnesium</keyword>
<comment type="cofactor">
    <cofactor evidence="2">
        <name>Mg(2+)</name>
        <dbReference type="ChEBI" id="CHEBI:18420"/>
    </cofactor>
</comment>
<dbReference type="GO" id="GO:0015938">
    <property type="term" value="P:coenzyme A catabolic process"/>
    <property type="evidence" value="ECO:0007669"/>
    <property type="project" value="TreeGrafter"/>
</dbReference>
<evidence type="ECO:0000256" key="3">
    <source>
        <dbReference type="ARBA" id="ARBA00022723"/>
    </source>
</evidence>
<keyword evidence="6" id="KW-0464">Manganese</keyword>
<dbReference type="Pfam" id="PF00293">
    <property type="entry name" value="NUDIX"/>
    <property type="match status" value="1"/>
</dbReference>
<evidence type="ECO:0000256" key="1">
    <source>
        <dbReference type="ARBA" id="ARBA00001936"/>
    </source>
</evidence>
<evidence type="ECO:0000259" key="8">
    <source>
        <dbReference type="PROSITE" id="PS51462"/>
    </source>
</evidence>
<dbReference type="GO" id="GO:0008893">
    <property type="term" value="F:guanosine-3',5'-bis(diphosphate) 3'-diphosphatase activity"/>
    <property type="evidence" value="ECO:0007669"/>
    <property type="project" value="UniProtKB-ARBA"/>
</dbReference>
<comment type="cofactor">
    <cofactor evidence="1">
        <name>Mn(2+)</name>
        <dbReference type="ChEBI" id="CHEBI:29035"/>
    </cofactor>
</comment>
<dbReference type="InterPro" id="IPR045121">
    <property type="entry name" value="CoAse"/>
</dbReference>
<accession>A0AAV8CAB3</accession>
<evidence type="ECO:0000256" key="5">
    <source>
        <dbReference type="ARBA" id="ARBA00022842"/>
    </source>
</evidence>
<dbReference type="GO" id="GO:0046872">
    <property type="term" value="F:metal ion binding"/>
    <property type="evidence" value="ECO:0007669"/>
    <property type="project" value="UniProtKB-KW"/>
</dbReference>
<dbReference type="EMBL" id="JAMFTS010000005">
    <property type="protein sequence ID" value="KAJ4752346.1"/>
    <property type="molecule type" value="Genomic_DNA"/>
</dbReference>
<comment type="caution">
    <text evidence="9">The sequence shown here is derived from an EMBL/GenBank/DDBJ whole genome shotgun (WGS) entry which is preliminary data.</text>
</comment>
<evidence type="ECO:0000313" key="9">
    <source>
        <dbReference type="EMBL" id="KAJ4752346.1"/>
    </source>
</evidence>
<sequence>MRALLRIAAMATSPTSTNPSQIKSHRLAILANQLRLYKAPPSPLDAPASDEDAPVVDARGKVFSPMAVAESSAPPTLARPDRFHSKTAAVLICLFEDSRGDLRVILTKRSSNLSTHSGEVSLPGGKTEEGDRDEKETALREAKEEIGLEPSLVSVVTTLEPFLSKHLLRVTPVIAILDDRDAFKPVLNPSEVEEMFDAPLEMFLKDENKMSEERNWMGVKYLVHFFDYNTEGKRFMIWGLTAGILIRAASVVYQRSPSFMEQSPEYKTPYP</sequence>
<dbReference type="CDD" id="cd03426">
    <property type="entry name" value="NUDIX_CoAse_Nudt7"/>
    <property type="match status" value="1"/>
</dbReference>
<dbReference type="InterPro" id="IPR000086">
    <property type="entry name" value="NUDIX_hydrolase_dom"/>
</dbReference>
<name>A0AAV8CAB3_9POAL</name>
<keyword evidence="4 9" id="KW-0378">Hydrolase</keyword>
<dbReference type="GO" id="GO:0015937">
    <property type="term" value="P:coenzyme A biosynthetic process"/>
    <property type="evidence" value="ECO:0007669"/>
    <property type="project" value="UniProtKB-ARBA"/>
</dbReference>
<keyword evidence="10" id="KW-1185">Reference proteome</keyword>
<dbReference type="GO" id="GO:0006637">
    <property type="term" value="P:acyl-CoA metabolic process"/>
    <property type="evidence" value="ECO:0007669"/>
    <property type="project" value="UniProtKB-ARBA"/>
</dbReference>
<protein>
    <submittedName>
        <fullName evidence="9">Nudix hydrolase</fullName>
    </submittedName>
</protein>
<dbReference type="PANTHER" id="PTHR12992">
    <property type="entry name" value="NUDIX HYDROLASE"/>
    <property type="match status" value="1"/>
</dbReference>
<feature type="compositionally biased region" description="Basic and acidic residues" evidence="7">
    <location>
        <begin position="126"/>
        <end position="135"/>
    </location>
</feature>
<reference evidence="9" key="1">
    <citation type="submission" date="2022-08" db="EMBL/GenBank/DDBJ databases">
        <authorList>
            <person name="Marques A."/>
        </authorList>
    </citation>
    <scope>NUCLEOTIDE SEQUENCE</scope>
    <source>
        <strain evidence="9">RhyPub2mFocal</strain>
        <tissue evidence="9">Leaves</tissue>
    </source>
</reference>
<organism evidence="9 10">
    <name type="scientific">Rhynchospora pubera</name>
    <dbReference type="NCBI Taxonomy" id="906938"/>
    <lineage>
        <taxon>Eukaryota</taxon>
        <taxon>Viridiplantae</taxon>
        <taxon>Streptophyta</taxon>
        <taxon>Embryophyta</taxon>
        <taxon>Tracheophyta</taxon>
        <taxon>Spermatophyta</taxon>
        <taxon>Magnoliopsida</taxon>
        <taxon>Liliopsida</taxon>
        <taxon>Poales</taxon>
        <taxon>Cyperaceae</taxon>
        <taxon>Cyperoideae</taxon>
        <taxon>Rhynchosporeae</taxon>
        <taxon>Rhynchospora</taxon>
    </lineage>
</organism>
<dbReference type="AlphaFoldDB" id="A0AAV8CAB3"/>
<dbReference type="SUPFAM" id="SSF55811">
    <property type="entry name" value="Nudix"/>
    <property type="match status" value="1"/>
</dbReference>
<evidence type="ECO:0000256" key="2">
    <source>
        <dbReference type="ARBA" id="ARBA00001946"/>
    </source>
</evidence>
<dbReference type="GO" id="GO:0010945">
    <property type="term" value="F:coenzyme A diphosphatase activity"/>
    <property type="evidence" value="ECO:0007669"/>
    <property type="project" value="InterPro"/>
</dbReference>
<dbReference type="Proteomes" id="UP001140206">
    <property type="component" value="Chromosome 5"/>
</dbReference>
<evidence type="ECO:0000256" key="6">
    <source>
        <dbReference type="ARBA" id="ARBA00023211"/>
    </source>
</evidence>
<feature type="region of interest" description="Disordered" evidence="7">
    <location>
        <begin position="114"/>
        <end position="135"/>
    </location>
</feature>
<dbReference type="InterPro" id="IPR015797">
    <property type="entry name" value="NUDIX_hydrolase-like_dom_sf"/>
</dbReference>
<dbReference type="Gene3D" id="3.90.79.10">
    <property type="entry name" value="Nucleoside Triphosphate Pyrophosphohydrolase"/>
    <property type="match status" value="1"/>
</dbReference>
<evidence type="ECO:0000313" key="10">
    <source>
        <dbReference type="Proteomes" id="UP001140206"/>
    </source>
</evidence>
<dbReference type="PROSITE" id="PS51462">
    <property type="entry name" value="NUDIX"/>
    <property type="match status" value="1"/>
</dbReference>
<feature type="domain" description="Nudix hydrolase" evidence="8">
    <location>
        <begin position="85"/>
        <end position="241"/>
    </location>
</feature>
<keyword evidence="3" id="KW-0479">Metal-binding</keyword>